<accession>A0A4R9GSN8</accession>
<name>A0A4R9GSN8_9LEPT</name>
<dbReference type="EMBL" id="RQEV01000003">
    <property type="protein sequence ID" value="TGK21242.1"/>
    <property type="molecule type" value="Genomic_DNA"/>
</dbReference>
<gene>
    <name evidence="1" type="ORF">EHO61_05205</name>
</gene>
<sequence length="374" mass="42782">MNKLEILRRVCGLFLIILFFLGNCKSKQESLIEEIQELIEEEKYEKGTELLKNYLSHPRSDAEILSKEKPESPRIVELSSDRKRLVFVEDNKLTIRDLNEGGGSESRKLDEIPASVAVSVKANFALSEYPMASGCRLLALSLKDESLQYESGAQISCRNRGGISDDGSKIFYFVDNQLYEEKTVEPRTPKLVLGKEKIAPPFPNLKSRFYLYPIGKDFLLFSGNAGSYTLYYFQPDKKIADKIDQEVISPQLYYGPDNSAFYLGGTIGRLHLRRVQYGKGKPTISKLFTVSRKEINPWKLSAKNEFLSNYSGKVHLWGPMRKSQILPLLCERTWVVHPERVLCETESGSLYLTGLEFPDNDWTLMKLYEEVRSK</sequence>
<keyword evidence="2" id="KW-1185">Reference proteome</keyword>
<dbReference type="AlphaFoldDB" id="A0A4R9GSN8"/>
<protein>
    <submittedName>
        <fullName evidence="1">Uncharacterized protein</fullName>
    </submittedName>
</protein>
<comment type="caution">
    <text evidence="1">The sequence shown here is derived from an EMBL/GenBank/DDBJ whole genome shotgun (WGS) entry which is preliminary data.</text>
</comment>
<evidence type="ECO:0000313" key="1">
    <source>
        <dbReference type="EMBL" id="TGK21242.1"/>
    </source>
</evidence>
<dbReference type="RefSeq" id="WP_135812531.1">
    <property type="nucleotide sequence ID" value="NZ_RQEV01000003.1"/>
</dbReference>
<proteinExistence type="predicted"/>
<dbReference type="Proteomes" id="UP000297855">
    <property type="component" value="Unassembled WGS sequence"/>
</dbReference>
<organism evidence="1 2">
    <name type="scientific">Leptospira fluminis</name>
    <dbReference type="NCBI Taxonomy" id="2484979"/>
    <lineage>
        <taxon>Bacteria</taxon>
        <taxon>Pseudomonadati</taxon>
        <taxon>Spirochaetota</taxon>
        <taxon>Spirochaetia</taxon>
        <taxon>Leptospirales</taxon>
        <taxon>Leptospiraceae</taxon>
        <taxon>Leptospira</taxon>
    </lineage>
</organism>
<evidence type="ECO:0000313" key="2">
    <source>
        <dbReference type="Proteomes" id="UP000297855"/>
    </source>
</evidence>
<dbReference type="OrthoDB" id="341267at2"/>
<reference evidence="1" key="1">
    <citation type="journal article" date="2019" name="PLoS Negl. Trop. Dis.">
        <title>Revisiting the worldwide diversity of Leptospira species in the environment.</title>
        <authorList>
            <person name="Vincent A.T."/>
            <person name="Schiettekatte O."/>
            <person name="Bourhy P."/>
            <person name="Veyrier F.J."/>
            <person name="Picardeau M."/>
        </authorList>
    </citation>
    <scope>NUCLEOTIDE SEQUENCE [LARGE SCALE GENOMIC DNA]</scope>
    <source>
        <strain evidence="1">SCS5</strain>
    </source>
</reference>